<dbReference type="Pfam" id="PF01799">
    <property type="entry name" value="Fer2_2"/>
    <property type="match status" value="1"/>
</dbReference>
<evidence type="ECO:0000256" key="1">
    <source>
        <dbReference type="ARBA" id="ARBA00022714"/>
    </source>
</evidence>
<evidence type="ECO:0000313" key="8">
    <source>
        <dbReference type="EMBL" id="ROO26269.1"/>
    </source>
</evidence>
<evidence type="ECO:0000313" key="9">
    <source>
        <dbReference type="Proteomes" id="UP000283993"/>
    </source>
</evidence>
<keyword evidence="4" id="KW-0408">Iron</keyword>
<organism evidence="8 9">
    <name type="scientific">Salinisphaera orenii MK-B5</name>
    <dbReference type="NCBI Taxonomy" id="856730"/>
    <lineage>
        <taxon>Bacteria</taxon>
        <taxon>Pseudomonadati</taxon>
        <taxon>Pseudomonadota</taxon>
        <taxon>Gammaproteobacteria</taxon>
        <taxon>Salinisphaerales</taxon>
        <taxon>Salinisphaeraceae</taxon>
        <taxon>Salinisphaera</taxon>
    </lineage>
</organism>
<dbReference type="CDD" id="cd00207">
    <property type="entry name" value="fer2"/>
    <property type="match status" value="1"/>
</dbReference>
<feature type="region of interest" description="Disordered" evidence="6">
    <location>
        <begin position="1"/>
        <end position="34"/>
    </location>
</feature>
<gene>
    <name evidence="8" type="ORF">SAOR_11290</name>
</gene>
<comment type="caution">
    <text evidence="8">The sequence shown here is derived from an EMBL/GenBank/DDBJ whole genome shotgun (WGS) entry which is preliminary data.</text>
</comment>
<feature type="region of interest" description="Disordered" evidence="6">
    <location>
        <begin position="49"/>
        <end position="68"/>
    </location>
</feature>
<evidence type="ECO:0000256" key="4">
    <source>
        <dbReference type="ARBA" id="ARBA00023004"/>
    </source>
</evidence>
<dbReference type="SUPFAM" id="SSF54292">
    <property type="entry name" value="2Fe-2S ferredoxin-like"/>
    <property type="match status" value="1"/>
</dbReference>
<dbReference type="InterPro" id="IPR012675">
    <property type="entry name" value="Beta-grasp_dom_sf"/>
</dbReference>
<dbReference type="RefSeq" id="WP_123631517.1">
    <property type="nucleotide sequence ID" value="NZ_AYKH01000023.1"/>
</dbReference>
<dbReference type="InterPro" id="IPR036010">
    <property type="entry name" value="2Fe-2S_ferredoxin-like_sf"/>
</dbReference>
<evidence type="ECO:0000256" key="6">
    <source>
        <dbReference type="SAM" id="MobiDB-lite"/>
    </source>
</evidence>
<dbReference type="GO" id="GO:0046872">
    <property type="term" value="F:metal ion binding"/>
    <property type="evidence" value="ECO:0007669"/>
    <property type="project" value="UniProtKB-KW"/>
</dbReference>
<dbReference type="SUPFAM" id="SSF47741">
    <property type="entry name" value="CO dehydrogenase ISP C-domain like"/>
    <property type="match status" value="1"/>
</dbReference>
<protein>
    <submittedName>
        <fullName evidence="8">Xanthine dehydrogenase</fullName>
    </submittedName>
</protein>
<keyword evidence="2" id="KW-0479">Metal-binding</keyword>
<dbReference type="InterPro" id="IPR036884">
    <property type="entry name" value="2Fe-2S-bd_dom_sf"/>
</dbReference>
<dbReference type="PROSITE" id="PS51318">
    <property type="entry name" value="TAT"/>
    <property type="match status" value="1"/>
</dbReference>
<reference evidence="8 9" key="1">
    <citation type="submission" date="2013-10" db="EMBL/GenBank/DDBJ databases">
        <title>Salinisphaera orenii MK-B5 Genome Sequencing.</title>
        <authorList>
            <person name="Lai Q."/>
            <person name="Li C."/>
            <person name="Shao Z."/>
        </authorList>
    </citation>
    <scope>NUCLEOTIDE SEQUENCE [LARGE SCALE GENOMIC DNA]</scope>
    <source>
        <strain evidence="8 9">MK-B5</strain>
    </source>
</reference>
<dbReference type="GO" id="GO:0051537">
    <property type="term" value="F:2 iron, 2 sulfur cluster binding"/>
    <property type="evidence" value="ECO:0007669"/>
    <property type="project" value="UniProtKB-KW"/>
</dbReference>
<evidence type="ECO:0000256" key="3">
    <source>
        <dbReference type="ARBA" id="ARBA00023002"/>
    </source>
</evidence>
<evidence type="ECO:0000256" key="5">
    <source>
        <dbReference type="ARBA" id="ARBA00023014"/>
    </source>
</evidence>
<sequence length="223" mass="23528">MADDNDSRGRGADRPERDELTHSPSRRRFMKSVGMSSLAAATTGAGLGNAWADEGASETEAADAPAEGTTRVSFKINGQAKQIDVAPNVILLDAIRDELQLTGTKKGCDHGQCGACNVQVNGTVINSCLSLAVMHEGDDITTVEGLSRNDGELGPLQQAFLEHDAYQCGYCTSGQMMTADYVLKSKHIGSDDAAVREAMSGNICRCGAYKNILSAVQSARGKV</sequence>
<dbReference type="Gene3D" id="1.10.150.120">
    <property type="entry name" value="[2Fe-2S]-binding domain"/>
    <property type="match status" value="1"/>
</dbReference>
<accession>A0A423PL10</accession>
<evidence type="ECO:0000256" key="2">
    <source>
        <dbReference type="ARBA" id="ARBA00022723"/>
    </source>
</evidence>
<name>A0A423PL10_9GAMM</name>
<proteinExistence type="predicted"/>
<dbReference type="InterPro" id="IPR001041">
    <property type="entry name" value="2Fe-2S_ferredoxin-type"/>
</dbReference>
<dbReference type="Gene3D" id="3.10.20.30">
    <property type="match status" value="1"/>
</dbReference>
<dbReference type="GO" id="GO:0016903">
    <property type="term" value="F:oxidoreductase activity, acting on the aldehyde or oxo group of donors"/>
    <property type="evidence" value="ECO:0007669"/>
    <property type="project" value="TreeGrafter"/>
</dbReference>
<dbReference type="FunFam" id="3.10.20.30:FF:000020">
    <property type="entry name" value="Xanthine dehydrogenase iron-sulfur subunit"/>
    <property type="match status" value="1"/>
</dbReference>
<keyword evidence="9" id="KW-1185">Reference proteome</keyword>
<dbReference type="PANTHER" id="PTHR45331:SF2">
    <property type="entry name" value="OXIDOREDUCTASE WITH IRON-SULFUR SUBUNIT"/>
    <property type="match status" value="1"/>
</dbReference>
<dbReference type="EMBL" id="AYKH01000023">
    <property type="protein sequence ID" value="ROO26269.1"/>
    <property type="molecule type" value="Genomic_DNA"/>
</dbReference>
<dbReference type="Pfam" id="PF00111">
    <property type="entry name" value="Fer2"/>
    <property type="match status" value="1"/>
</dbReference>
<dbReference type="Proteomes" id="UP000283993">
    <property type="component" value="Unassembled WGS sequence"/>
</dbReference>
<feature type="domain" description="2Fe-2S ferredoxin-type" evidence="7">
    <location>
        <begin position="70"/>
        <end position="146"/>
    </location>
</feature>
<evidence type="ECO:0000259" key="7">
    <source>
        <dbReference type="PROSITE" id="PS51085"/>
    </source>
</evidence>
<dbReference type="AlphaFoldDB" id="A0A423PL10"/>
<dbReference type="InterPro" id="IPR006311">
    <property type="entry name" value="TAT_signal"/>
</dbReference>
<dbReference type="InterPro" id="IPR052914">
    <property type="entry name" value="Aldehyde_Oxdr_Iron-Sulfur"/>
</dbReference>
<dbReference type="InterPro" id="IPR002888">
    <property type="entry name" value="2Fe-2S-bd"/>
</dbReference>
<dbReference type="InterPro" id="IPR006058">
    <property type="entry name" value="2Fe2S_fd_BS"/>
</dbReference>
<keyword evidence="3" id="KW-0560">Oxidoreductase</keyword>
<keyword evidence="5" id="KW-0411">Iron-sulfur</keyword>
<keyword evidence="1" id="KW-0001">2Fe-2S</keyword>
<dbReference type="PANTHER" id="PTHR45331">
    <property type="entry name" value="OXIDOREDUCTASE, IRON-SULPHUR BINDING SUBUNIT-RELATED-RELATED"/>
    <property type="match status" value="1"/>
</dbReference>
<dbReference type="PROSITE" id="PS00197">
    <property type="entry name" value="2FE2S_FER_1"/>
    <property type="match status" value="1"/>
</dbReference>
<feature type="compositionally biased region" description="Basic and acidic residues" evidence="6">
    <location>
        <begin position="1"/>
        <end position="21"/>
    </location>
</feature>
<dbReference type="PROSITE" id="PS51085">
    <property type="entry name" value="2FE2S_FER_2"/>
    <property type="match status" value="1"/>
</dbReference>